<evidence type="ECO:0000313" key="6">
    <source>
        <dbReference type="Proteomes" id="UP000178908"/>
    </source>
</evidence>
<dbReference type="PANTHER" id="PTHR30061:SF50">
    <property type="entry name" value="MALTOSE_MALTODEXTRIN-BINDING PERIPLASMIC PROTEIN"/>
    <property type="match status" value="1"/>
</dbReference>
<evidence type="ECO:0008006" key="7">
    <source>
        <dbReference type="Google" id="ProtNLM"/>
    </source>
</evidence>
<comment type="caution">
    <text evidence="5">The sequence shown here is derived from an EMBL/GenBank/DDBJ whole genome shotgun (WGS) entry which is preliminary data.</text>
</comment>
<name>A0A1F8FC49_9BACT</name>
<keyword evidence="4" id="KW-0812">Transmembrane</keyword>
<dbReference type="InterPro" id="IPR006059">
    <property type="entry name" value="SBP"/>
</dbReference>
<dbReference type="Proteomes" id="UP000178908">
    <property type="component" value="Unassembled WGS sequence"/>
</dbReference>
<keyword evidence="2" id="KW-0813">Transport</keyword>
<evidence type="ECO:0000256" key="4">
    <source>
        <dbReference type="SAM" id="Phobius"/>
    </source>
</evidence>
<sequence length="441" mass="49574">MNLSGLINTKKLLYILVGVIALVFLFTVIIILRDTGGGTAQATLEFWGVYDTKQDFAKVVTSFQATNPGTKVNYKQFSYEDYEKSLIDALATGAGPDIVMIHNTWLAEHGAKFYPMPDPEENKNPFITAKQFQDQFVDVAYTDLVYQGKIFALPLYIDTLALFYNKDMFNTAGITRPPKDWEEFNKDVELLTKFDSAGNIIQAGAAMGTARNINRSTDILSALMIQSGVRMTNATNTGVTFTRPIDGKRVGENTLQYYTDFANPLKTVYTWNDSQHYSIDSFVEGKTAMMFNYSHQINVLRQKLARLNFNIALMPQFSELDSKNYANYWAVSVSNASKNQEAAWRFISYLASKDGASIYLTETSRPSARRDIIEIQKNDPALGAFAFQALSAKSWFQVDDNAIDNIFADMIDEVNYKKATIRAALRSAESKITILMSKRAQ</sequence>
<keyword evidence="4" id="KW-1133">Transmembrane helix</keyword>
<dbReference type="AlphaFoldDB" id="A0A1F8FC49"/>
<comment type="similarity">
    <text evidence="1">Belongs to the bacterial solute-binding protein 1 family.</text>
</comment>
<dbReference type="GO" id="GO:1901982">
    <property type="term" value="F:maltose binding"/>
    <property type="evidence" value="ECO:0007669"/>
    <property type="project" value="TreeGrafter"/>
</dbReference>
<dbReference type="GO" id="GO:0042956">
    <property type="term" value="P:maltodextrin transmembrane transport"/>
    <property type="evidence" value="ECO:0007669"/>
    <property type="project" value="TreeGrafter"/>
</dbReference>
<dbReference type="Gene3D" id="3.40.190.10">
    <property type="entry name" value="Periplasmic binding protein-like II"/>
    <property type="match status" value="1"/>
</dbReference>
<dbReference type="Pfam" id="PF01547">
    <property type="entry name" value="SBP_bac_1"/>
    <property type="match status" value="1"/>
</dbReference>
<accession>A0A1F8FC49</accession>
<keyword evidence="4" id="KW-0472">Membrane</keyword>
<dbReference type="GO" id="GO:0015768">
    <property type="term" value="P:maltose transport"/>
    <property type="evidence" value="ECO:0007669"/>
    <property type="project" value="TreeGrafter"/>
</dbReference>
<dbReference type="PANTHER" id="PTHR30061">
    <property type="entry name" value="MALTOSE-BINDING PERIPLASMIC PROTEIN"/>
    <property type="match status" value="1"/>
</dbReference>
<evidence type="ECO:0000256" key="1">
    <source>
        <dbReference type="ARBA" id="ARBA00008520"/>
    </source>
</evidence>
<organism evidence="5 6">
    <name type="scientific">Candidatus Yanofskybacteria bacterium RIFCSPHIGHO2_02_FULL_39_10</name>
    <dbReference type="NCBI Taxonomy" id="1802674"/>
    <lineage>
        <taxon>Bacteria</taxon>
        <taxon>Candidatus Yanofskyibacteriota</taxon>
    </lineage>
</organism>
<dbReference type="GO" id="GO:0055052">
    <property type="term" value="C:ATP-binding cassette (ABC) transporter complex, substrate-binding subunit-containing"/>
    <property type="evidence" value="ECO:0007669"/>
    <property type="project" value="TreeGrafter"/>
</dbReference>
<proteinExistence type="inferred from homology"/>
<evidence type="ECO:0000256" key="2">
    <source>
        <dbReference type="ARBA" id="ARBA00022448"/>
    </source>
</evidence>
<evidence type="ECO:0000256" key="3">
    <source>
        <dbReference type="ARBA" id="ARBA00022729"/>
    </source>
</evidence>
<evidence type="ECO:0000313" key="5">
    <source>
        <dbReference type="EMBL" id="OGN09836.1"/>
    </source>
</evidence>
<dbReference type="SUPFAM" id="SSF53850">
    <property type="entry name" value="Periplasmic binding protein-like II"/>
    <property type="match status" value="1"/>
</dbReference>
<reference evidence="5 6" key="1">
    <citation type="journal article" date="2016" name="Nat. Commun.">
        <title>Thousands of microbial genomes shed light on interconnected biogeochemical processes in an aquifer system.</title>
        <authorList>
            <person name="Anantharaman K."/>
            <person name="Brown C.T."/>
            <person name="Hug L.A."/>
            <person name="Sharon I."/>
            <person name="Castelle C.J."/>
            <person name="Probst A.J."/>
            <person name="Thomas B.C."/>
            <person name="Singh A."/>
            <person name="Wilkins M.J."/>
            <person name="Karaoz U."/>
            <person name="Brodie E.L."/>
            <person name="Williams K.H."/>
            <person name="Hubbard S.S."/>
            <person name="Banfield J.F."/>
        </authorList>
    </citation>
    <scope>NUCLEOTIDE SEQUENCE [LARGE SCALE GENOMIC DNA]</scope>
</reference>
<protein>
    <recommendedName>
        <fullName evidence="7">ABC transporter substrate-binding protein</fullName>
    </recommendedName>
</protein>
<dbReference type="EMBL" id="MGJO01000011">
    <property type="protein sequence ID" value="OGN09836.1"/>
    <property type="molecule type" value="Genomic_DNA"/>
</dbReference>
<keyword evidence="3" id="KW-0732">Signal</keyword>
<gene>
    <name evidence="5" type="ORF">A3C61_03455</name>
</gene>
<feature type="transmembrane region" description="Helical" evidence="4">
    <location>
        <begin position="12"/>
        <end position="32"/>
    </location>
</feature>